<dbReference type="InterPro" id="IPR001680">
    <property type="entry name" value="WD40_rpt"/>
</dbReference>
<feature type="domain" description="WD repeat-containing protein 54 beta-propeller" evidence="1">
    <location>
        <begin position="13"/>
        <end position="114"/>
    </location>
</feature>
<proteinExistence type="predicted"/>
<reference evidence="2" key="1">
    <citation type="submission" date="2020-11" db="EMBL/GenBank/DDBJ databases">
        <authorList>
            <person name="Tran Van P."/>
        </authorList>
    </citation>
    <scope>NUCLEOTIDE SEQUENCE</scope>
</reference>
<sequence>MCKPRVANAAKPEVTDHMKPITDLVSNEKNILVSCDDSGKIWVWDYIDSRLQQTVSFEGYNGFSCNCLAFYKKYVLAGYGSGHLRVFDINSKLLISEISGHSKWVTAIDVAPDTDRVSHEFSQNIANHMLFGGVFLDKSGNSFCVSGYDSLELHYFSQ</sequence>
<dbReference type="EMBL" id="CAJPIZ010008457">
    <property type="protein sequence ID" value="CAG2111156.1"/>
    <property type="molecule type" value="Genomic_DNA"/>
</dbReference>
<dbReference type="InterPro" id="IPR036322">
    <property type="entry name" value="WD40_repeat_dom_sf"/>
</dbReference>
<organism evidence="2">
    <name type="scientific">Medioppia subpectinata</name>
    <dbReference type="NCBI Taxonomy" id="1979941"/>
    <lineage>
        <taxon>Eukaryota</taxon>
        <taxon>Metazoa</taxon>
        <taxon>Ecdysozoa</taxon>
        <taxon>Arthropoda</taxon>
        <taxon>Chelicerata</taxon>
        <taxon>Arachnida</taxon>
        <taxon>Acari</taxon>
        <taxon>Acariformes</taxon>
        <taxon>Sarcoptiformes</taxon>
        <taxon>Oribatida</taxon>
        <taxon>Brachypylina</taxon>
        <taxon>Oppioidea</taxon>
        <taxon>Oppiidae</taxon>
        <taxon>Medioppia</taxon>
    </lineage>
</organism>
<dbReference type="InterPro" id="IPR049546">
    <property type="entry name" value="WDR54_beta_prop"/>
</dbReference>
<dbReference type="Gene3D" id="2.130.10.10">
    <property type="entry name" value="YVTN repeat-like/Quinoprotein amine dehydrogenase"/>
    <property type="match status" value="1"/>
</dbReference>
<evidence type="ECO:0000313" key="3">
    <source>
        <dbReference type="Proteomes" id="UP000759131"/>
    </source>
</evidence>
<dbReference type="OrthoDB" id="756370at2759"/>
<dbReference type="AlphaFoldDB" id="A0A7R9Q3C4"/>
<accession>A0A7R9Q3C4</accession>
<dbReference type="EMBL" id="OC863032">
    <property type="protein sequence ID" value="CAD7630726.1"/>
    <property type="molecule type" value="Genomic_DNA"/>
</dbReference>
<keyword evidence="3" id="KW-1185">Reference proteome</keyword>
<protein>
    <recommendedName>
        <fullName evidence="1">WD repeat-containing protein 54 beta-propeller domain-containing protein</fullName>
    </recommendedName>
</protein>
<dbReference type="InterPro" id="IPR015943">
    <property type="entry name" value="WD40/YVTN_repeat-like_dom_sf"/>
</dbReference>
<evidence type="ECO:0000313" key="2">
    <source>
        <dbReference type="EMBL" id="CAD7630726.1"/>
    </source>
</evidence>
<dbReference type="SUPFAM" id="SSF50978">
    <property type="entry name" value="WD40 repeat-like"/>
    <property type="match status" value="1"/>
</dbReference>
<dbReference type="Proteomes" id="UP000759131">
    <property type="component" value="Unassembled WGS sequence"/>
</dbReference>
<evidence type="ECO:0000259" key="1">
    <source>
        <dbReference type="Pfam" id="PF21031"/>
    </source>
</evidence>
<gene>
    <name evidence="2" type="ORF">OSB1V03_LOCUS11138</name>
</gene>
<dbReference type="SMART" id="SM00320">
    <property type="entry name" value="WD40"/>
    <property type="match status" value="3"/>
</dbReference>
<dbReference type="Pfam" id="PF21031">
    <property type="entry name" value="WDR54"/>
    <property type="match status" value="1"/>
</dbReference>
<name>A0A7R9Q3C4_9ACAR</name>